<feature type="region of interest" description="Disordered" evidence="1">
    <location>
        <begin position="71"/>
        <end position="95"/>
    </location>
</feature>
<name>A0AAV2YNY1_9STRA</name>
<evidence type="ECO:0000313" key="3">
    <source>
        <dbReference type="Proteomes" id="UP001146120"/>
    </source>
</evidence>
<sequence length="192" mass="22214">MSAPVDKHITSSEAQAPEDNDSLDVPPELRCSYPSKVCVKQRAAKRSGELHRFCEFHRRKANLNQQRLQQRRKFKKQHSGTSAAPTKPVVKQETRRVPQLSMVEELEQTNMYCPIEPFHSPVDVHAHHAYFGHIMEPYQRPVAVQVEDLHFLQDALFDQHDWRATQGSQQTPQYQINSKSRTDLTSTRECLV</sequence>
<keyword evidence="3" id="KW-1185">Reference proteome</keyword>
<accession>A0AAV2YNY1</accession>
<feature type="compositionally biased region" description="Basic and acidic residues" evidence="1">
    <location>
        <begin position="1"/>
        <end position="10"/>
    </location>
</feature>
<comment type="caution">
    <text evidence="2">The sequence shown here is derived from an EMBL/GenBank/DDBJ whole genome shotgun (WGS) entry which is preliminary data.</text>
</comment>
<dbReference type="Proteomes" id="UP001146120">
    <property type="component" value="Unassembled WGS sequence"/>
</dbReference>
<dbReference type="EMBL" id="DAKRPA010000255">
    <property type="protein sequence ID" value="DAZ94349.1"/>
    <property type="molecule type" value="Genomic_DNA"/>
</dbReference>
<reference evidence="2" key="1">
    <citation type="submission" date="2022-11" db="EMBL/GenBank/DDBJ databases">
        <authorList>
            <person name="Morgan W.R."/>
            <person name="Tartar A."/>
        </authorList>
    </citation>
    <scope>NUCLEOTIDE SEQUENCE</scope>
    <source>
        <strain evidence="2">ARSEF 373</strain>
    </source>
</reference>
<reference evidence="2" key="2">
    <citation type="journal article" date="2023" name="Microbiol Resour">
        <title>Decontamination and Annotation of the Draft Genome Sequence of the Oomycete Lagenidium giganteum ARSEF 373.</title>
        <authorList>
            <person name="Morgan W.R."/>
            <person name="Tartar A."/>
        </authorList>
    </citation>
    <scope>NUCLEOTIDE SEQUENCE</scope>
    <source>
        <strain evidence="2">ARSEF 373</strain>
    </source>
</reference>
<dbReference type="AlphaFoldDB" id="A0AAV2YNY1"/>
<gene>
    <name evidence="2" type="ORF">N0F65_000913</name>
</gene>
<feature type="region of interest" description="Disordered" evidence="1">
    <location>
        <begin position="1"/>
        <end position="27"/>
    </location>
</feature>
<evidence type="ECO:0000256" key="1">
    <source>
        <dbReference type="SAM" id="MobiDB-lite"/>
    </source>
</evidence>
<organism evidence="2 3">
    <name type="scientific">Lagenidium giganteum</name>
    <dbReference type="NCBI Taxonomy" id="4803"/>
    <lineage>
        <taxon>Eukaryota</taxon>
        <taxon>Sar</taxon>
        <taxon>Stramenopiles</taxon>
        <taxon>Oomycota</taxon>
        <taxon>Peronosporomycetes</taxon>
        <taxon>Pythiales</taxon>
        <taxon>Pythiaceae</taxon>
    </lineage>
</organism>
<evidence type="ECO:0000313" key="2">
    <source>
        <dbReference type="EMBL" id="DAZ94349.1"/>
    </source>
</evidence>
<proteinExistence type="predicted"/>
<protein>
    <submittedName>
        <fullName evidence="2">Uncharacterized protein</fullName>
    </submittedName>
</protein>